<evidence type="ECO:0000256" key="5">
    <source>
        <dbReference type="ARBA" id="ARBA00023239"/>
    </source>
</evidence>
<dbReference type="EC" id="4.6.1.17" evidence="3"/>
<organism evidence="8">
    <name type="scientific">marine metagenome</name>
    <dbReference type="NCBI Taxonomy" id="408172"/>
    <lineage>
        <taxon>unclassified sequences</taxon>
        <taxon>metagenomes</taxon>
        <taxon>ecological metagenomes</taxon>
    </lineage>
</organism>
<dbReference type="UniPathway" id="UPA00344"/>
<dbReference type="Gene3D" id="3.30.70.640">
    <property type="entry name" value="Molybdopterin cofactor biosynthesis C (MoaC) domain"/>
    <property type="match status" value="1"/>
</dbReference>
<dbReference type="GO" id="GO:0006777">
    <property type="term" value="P:Mo-molybdopterin cofactor biosynthetic process"/>
    <property type="evidence" value="ECO:0007669"/>
    <property type="project" value="UniProtKB-KW"/>
</dbReference>
<dbReference type="InterPro" id="IPR002820">
    <property type="entry name" value="Mopterin_CF_biosynth-C_dom"/>
</dbReference>
<sequence length="162" mass="17368">MEDSEGLTHIDSEGRPRMVDVSEKEQTARHAVATGRIITSPEALKRIMTGDVKKGSVLQVAELAGIMGGKKTHDLIPLCHQLNGVNITMRLEADPDLPGIVAQAEVTVTGQTGVEMEALTAVSVALLTVYDMAKSMDRGMRIEGIRLLSKKGGRSGSWTSNE</sequence>
<dbReference type="NCBIfam" id="TIGR00581">
    <property type="entry name" value="moaC"/>
    <property type="match status" value="1"/>
</dbReference>
<evidence type="ECO:0000259" key="7">
    <source>
        <dbReference type="Pfam" id="PF01967"/>
    </source>
</evidence>
<dbReference type="EMBL" id="UINC01000222">
    <property type="protein sequence ID" value="SUZ51401.1"/>
    <property type="molecule type" value="Genomic_DNA"/>
</dbReference>
<keyword evidence="4" id="KW-0501">Molybdenum cofactor biosynthesis</keyword>
<dbReference type="GO" id="GO:0061799">
    <property type="term" value="F:cyclic pyranopterin monophosphate synthase activity"/>
    <property type="evidence" value="ECO:0007669"/>
    <property type="project" value="UniProtKB-EC"/>
</dbReference>
<keyword evidence="5" id="KW-0456">Lyase</keyword>
<dbReference type="AlphaFoldDB" id="A0A381N9W2"/>
<dbReference type="InterPro" id="IPR023045">
    <property type="entry name" value="MoaC"/>
</dbReference>
<comment type="pathway">
    <text evidence="2">Cofactor biosynthesis; molybdopterin biosynthesis.</text>
</comment>
<evidence type="ECO:0000256" key="1">
    <source>
        <dbReference type="ARBA" id="ARBA00001637"/>
    </source>
</evidence>
<reference evidence="8" key="1">
    <citation type="submission" date="2018-05" db="EMBL/GenBank/DDBJ databases">
        <authorList>
            <person name="Lanie J.A."/>
            <person name="Ng W.-L."/>
            <person name="Kazmierczak K.M."/>
            <person name="Andrzejewski T.M."/>
            <person name="Davidsen T.M."/>
            <person name="Wayne K.J."/>
            <person name="Tettelin H."/>
            <person name="Glass J.I."/>
            <person name="Rusch D."/>
            <person name="Podicherti R."/>
            <person name="Tsui H.-C.T."/>
            <person name="Winkler M.E."/>
        </authorList>
    </citation>
    <scope>NUCLEOTIDE SEQUENCE</scope>
</reference>
<evidence type="ECO:0000256" key="6">
    <source>
        <dbReference type="SAM" id="MobiDB-lite"/>
    </source>
</evidence>
<name>A0A381N9W2_9ZZZZ</name>
<dbReference type="InterPro" id="IPR036522">
    <property type="entry name" value="MoaC_sf"/>
</dbReference>
<evidence type="ECO:0000313" key="8">
    <source>
        <dbReference type="EMBL" id="SUZ51401.1"/>
    </source>
</evidence>
<protein>
    <recommendedName>
        <fullName evidence="3">cyclic pyranopterin monophosphate synthase</fullName>
        <ecNumber evidence="3">4.6.1.17</ecNumber>
    </recommendedName>
</protein>
<dbReference type="HAMAP" id="MF_01224_B">
    <property type="entry name" value="MoaC_B"/>
    <property type="match status" value="1"/>
</dbReference>
<accession>A0A381N9W2</accession>
<dbReference type="PANTHER" id="PTHR22960">
    <property type="entry name" value="MOLYBDOPTERIN COFACTOR SYNTHESIS PROTEIN A"/>
    <property type="match status" value="1"/>
</dbReference>
<dbReference type="Pfam" id="PF01967">
    <property type="entry name" value="MoaC"/>
    <property type="match status" value="1"/>
</dbReference>
<dbReference type="InterPro" id="IPR047594">
    <property type="entry name" value="MoaC_bact/euk"/>
</dbReference>
<dbReference type="SUPFAM" id="SSF55040">
    <property type="entry name" value="Molybdenum cofactor biosynthesis protein C, MoaC"/>
    <property type="match status" value="1"/>
</dbReference>
<feature type="domain" description="Molybdopterin cofactor biosynthesis C (MoaC)" evidence="7">
    <location>
        <begin position="18"/>
        <end position="153"/>
    </location>
</feature>
<dbReference type="NCBIfam" id="NF006870">
    <property type="entry name" value="PRK09364.1"/>
    <property type="match status" value="1"/>
</dbReference>
<feature type="region of interest" description="Disordered" evidence="6">
    <location>
        <begin position="1"/>
        <end position="26"/>
    </location>
</feature>
<proteinExistence type="inferred from homology"/>
<dbReference type="InterPro" id="IPR050105">
    <property type="entry name" value="MoCo_biosynth_MoaA/MoaC"/>
</dbReference>
<gene>
    <name evidence="8" type="ORF">METZ01_LOCUS4255</name>
</gene>
<evidence type="ECO:0000256" key="4">
    <source>
        <dbReference type="ARBA" id="ARBA00023150"/>
    </source>
</evidence>
<comment type="catalytic activity">
    <reaction evidence="1">
        <text>(8S)-3',8-cyclo-7,8-dihydroguanosine 5'-triphosphate = cyclic pyranopterin phosphate + diphosphate</text>
        <dbReference type="Rhea" id="RHEA:49580"/>
        <dbReference type="ChEBI" id="CHEBI:33019"/>
        <dbReference type="ChEBI" id="CHEBI:59648"/>
        <dbReference type="ChEBI" id="CHEBI:131766"/>
        <dbReference type="EC" id="4.6.1.17"/>
    </reaction>
</comment>
<dbReference type="CDD" id="cd01420">
    <property type="entry name" value="MoaC_PE"/>
    <property type="match status" value="1"/>
</dbReference>
<evidence type="ECO:0000256" key="2">
    <source>
        <dbReference type="ARBA" id="ARBA00005046"/>
    </source>
</evidence>
<evidence type="ECO:0000256" key="3">
    <source>
        <dbReference type="ARBA" id="ARBA00012575"/>
    </source>
</evidence>